<proteinExistence type="predicted"/>
<protein>
    <submittedName>
        <fullName evidence="2">Uncharacterized protein</fullName>
    </submittedName>
</protein>
<dbReference type="AlphaFoldDB" id="A0A4Y2VWI9"/>
<sequence>MAENKQQNLHDGCRLFVQTCQAIFCNTCVQLYKQSGQPIPKNNWCILMTRAFDGRHVTPRSRGIILRSLSGMNRFLAIFHVNISSFTSFGDNSYKIGGVIKEMVLFQESSLSPYKDFNFESLADVSVPAIECPSDDDDETVEEAIPSVKRQKQS</sequence>
<organism evidence="2 3">
    <name type="scientific">Araneus ventricosus</name>
    <name type="common">Orbweaver spider</name>
    <name type="synonym">Epeira ventricosa</name>
    <dbReference type="NCBI Taxonomy" id="182803"/>
    <lineage>
        <taxon>Eukaryota</taxon>
        <taxon>Metazoa</taxon>
        <taxon>Ecdysozoa</taxon>
        <taxon>Arthropoda</taxon>
        <taxon>Chelicerata</taxon>
        <taxon>Arachnida</taxon>
        <taxon>Araneae</taxon>
        <taxon>Araneomorphae</taxon>
        <taxon>Entelegynae</taxon>
        <taxon>Araneoidea</taxon>
        <taxon>Araneidae</taxon>
        <taxon>Araneus</taxon>
    </lineage>
</organism>
<evidence type="ECO:0000313" key="2">
    <source>
        <dbReference type="EMBL" id="GBO29489.1"/>
    </source>
</evidence>
<feature type="compositionally biased region" description="Acidic residues" evidence="1">
    <location>
        <begin position="133"/>
        <end position="142"/>
    </location>
</feature>
<reference evidence="2 3" key="1">
    <citation type="journal article" date="2019" name="Sci. Rep.">
        <title>Orb-weaving spider Araneus ventricosus genome elucidates the spidroin gene catalogue.</title>
        <authorList>
            <person name="Kono N."/>
            <person name="Nakamura H."/>
            <person name="Ohtoshi R."/>
            <person name="Moran D.A.P."/>
            <person name="Shinohara A."/>
            <person name="Yoshida Y."/>
            <person name="Fujiwara M."/>
            <person name="Mori M."/>
            <person name="Tomita M."/>
            <person name="Arakawa K."/>
        </authorList>
    </citation>
    <scope>NUCLEOTIDE SEQUENCE [LARGE SCALE GENOMIC DNA]</scope>
</reference>
<name>A0A4Y2VWI9_ARAVE</name>
<gene>
    <name evidence="2" type="ORF">AVEN_45249_1</name>
</gene>
<evidence type="ECO:0000256" key="1">
    <source>
        <dbReference type="SAM" id="MobiDB-lite"/>
    </source>
</evidence>
<keyword evidence="3" id="KW-1185">Reference proteome</keyword>
<dbReference type="Proteomes" id="UP000499080">
    <property type="component" value="Unassembled WGS sequence"/>
</dbReference>
<comment type="caution">
    <text evidence="2">The sequence shown here is derived from an EMBL/GenBank/DDBJ whole genome shotgun (WGS) entry which is preliminary data.</text>
</comment>
<feature type="region of interest" description="Disordered" evidence="1">
    <location>
        <begin position="131"/>
        <end position="154"/>
    </location>
</feature>
<dbReference type="EMBL" id="BGPR01052641">
    <property type="protein sequence ID" value="GBO29489.1"/>
    <property type="molecule type" value="Genomic_DNA"/>
</dbReference>
<accession>A0A4Y2VWI9</accession>
<evidence type="ECO:0000313" key="3">
    <source>
        <dbReference type="Proteomes" id="UP000499080"/>
    </source>
</evidence>